<dbReference type="GO" id="GO:0019005">
    <property type="term" value="C:SCF ubiquitin ligase complex"/>
    <property type="evidence" value="ECO:0007669"/>
    <property type="project" value="TreeGrafter"/>
</dbReference>
<dbReference type="Gene3D" id="3.80.10.10">
    <property type="entry name" value="Ribonuclease Inhibitor"/>
    <property type="match status" value="5"/>
</dbReference>
<dbReference type="AlphaFoldDB" id="A0AAN8VBR8"/>
<dbReference type="InterPro" id="IPR001611">
    <property type="entry name" value="Leu-rich_rpt"/>
</dbReference>
<protein>
    <submittedName>
        <fullName evidence="3">Leucine-rich repeat</fullName>
    </submittedName>
</protein>
<proteinExistence type="predicted"/>
<gene>
    <name evidence="3" type="ORF">RJ641_008875</name>
</gene>
<dbReference type="PANTHER" id="PTHR13318">
    <property type="entry name" value="PARTNER OF PAIRED, ISOFORM B-RELATED"/>
    <property type="match status" value="1"/>
</dbReference>
<accession>A0AAN8VBR8</accession>
<sequence length="626" mass="68030">MTSDSLKNQRQKHNGNEEALQNSSNSCPFESLTQDIIFAILDSLALTHDSLSLKSFSLTSKSFYYLESLHRKSLKPLRSQLLPRILHRYSSISRLDLTLCPRVDDHTLSSISSLCKSRLRSIDLSRSRFFTSSGLSYSVTNCSFLVEIDLSNATTLTDSAAAVIAEAKNLERLWLVRCKLISDIGIGCVAVGCRKLRLLSLKWCCRVSDLGVGLIAMKCEDLRSLDLSYLPITEKCLSSILRLQSLEDLVLVACVGLDDDGLRTLKHGCRSLERLDVSNCQSIGHLGLSSFTEGSTCLRLLVLSYGCSVTAVAAKCLQNFSLLQSIKLDGCLVTCCGMKAIGNWCASLVELSLSKCSGVTDVGLCSIVETQKELKKLDITCCRWISYISIDSNTRSCTSLTSLRMESCTQVSKEAFVLIGKCCPFLEELDVTDNEIDDEGLKSISSCSKLCSLKVGICLNVTDQGLISIGMSCSELAELDLYRCLGITDVGVASVAQGCPKLRVINVEYCNKVIDTSLRMLSNCLGLKALEARGCPCISSVGLLAIAEGCRLLTMLDIKNCYNINDSGMVSLACYSQNLKQINLSYCSVTDVGLLALASIRQLQNMTVLHLTGLTPNGLASALLAS</sequence>
<dbReference type="InterPro" id="IPR032675">
    <property type="entry name" value="LRR_dom_sf"/>
</dbReference>
<keyword evidence="4" id="KW-1185">Reference proteome</keyword>
<dbReference type="InterPro" id="IPR057207">
    <property type="entry name" value="FBXL15_LRR"/>
</dbReference>
<evidence type="ECO:0000313" key="3">
    <source>
        <dbReference type="EMBL" id="KAK6927156.1"/>
    </source>
</evidence>
<dbReference type="FunFam" id="3.80.10.10:FF:000276">
    <property type="entry name" value="F-box/LRR-repeat protein 3"/>
    <property type="match status" value="1"/>
</dbReference>
<dbReference type="InterPro" id="IPR006553">
    <property type="entry name" value="Leu-rich_rpt_Cys-con_subtyp"/>
</dbReference>
<feature type="region of interest" description="Disordered" evidence="1">
    <location>
        <begin position="1"/>
        <end position="24"/>
    </location>
</feature>
<dbReference type="SMART" id="SM00367">
    <property type="entry name" value="LRR_CC"/>
    <property type="match status" value="17"/>
</dbReference>
<dbReference type="PANTHER" id="PTHR13318:SF105">
    <property type="entry name" value="F-BOX_LRR-REPEAT PROTEIN 3"/>
    <property type="match status" value="1"/>
</dbReference>
<feature type="domain" description="F-box/LRR-repeat protein 15-like leucin rich repeat" evidence="2">
    <location>
        <begin position="334"/>
        <end position="497"/>
    </location>
</feature>
<dbReference type="Pfam" id="PF25372">
    <property type="entry name" value="DUF7885"/>
    <property type="match status" value="2"/>
</dbReference>
<evidence type="ECO:0000313" key="4">
    <source>
        <dbReference type="Proteomes" id="UP001370490"/>
    </source>
</evidence>
<dbReference type="Proteomes" id="UP001370490">
    <property type="component" value="Unassembled WGS sequence"/>
</dbReference>
<reference evidence="3 4" key="1">
    <citation type="submission" date="2023-12" db="EMBL/GenBank/DDBJ databases">
        <title>A high-quality genome assembly for Dillenia turbinata (Dilleniales).</title>
        <authorList>
            <person name="Chanderbali A."/>
        </authorList>
    </citation>
    <scope>NUCLEOTIDE SEQUENCE [LARGE SCALE GENOMIC DNA]</scope>
    <source>
        <strain evidence="3">LSX21</strain>
        <tissue evidence="3">Leaf</tissue>
    </source>
</reference>
<comment type="caution">
    <text evidence="3">The sequence shown here is derived from an EMBL/GenBank/DDBJ whole genome shotgun (WGS) entry which is preliminary data.</text>
</comment>
<dbReference type="GO" id="GO:0031146">
    <property type="term" value="P:SCF-dependent proteasomal ubiquitin-dependent protein catabolic process"/>
    <property type="evidence" value="ECO:0007669"/>
    <property type="project" value="TreeGrafter"/>
</dbReference>
<dbReference type="SUPFAM" id="SSF52047">
    <property type="entry name" value="RNI-like"/>
    <property type="match status" value="3"/>
</dbReference>
<dbReference type="Pfam" id="PF13516">
    <property type="entry name" value="LRR_6"/>
    <property type="match status" value="1"/>
</dbReference>
<evidence type="ECO:0000259" key="2">
    <source>
        <dbReference type="Pfam" id="PF25372"/>
    </source>
</evidence>
<dbReference type="EMBL" id="JBAMMX010000015">
    <property type="protein sequence ID" value="KAK6927156.1"/>
    <property type="molecule type" value="Genomic_DNA"/>
</dbReference>
<feature type="domain" description="F-box/LRR-repeat protein 15-like leucin rich repeat" evidence="2">
    <location>
        <begin position="128"/>
        <end position="283"/>
    </location>
</feature>
<evidence type="ECO:0000256" key="1">
    <source>
        <dbReference type="SAM" id="MobiDB-lite"/>
    </source>
</evidence>
<organism evidence="3 4">
    <name type="scientific">Dillenia turbinata</name>
    <dbReference type="NCBI Taxonomy" id="194707"/>
    <lineage>
        <taxon>Eukaryota</taxon>
        <taxon>Viridiplantae</taxon>
        <taxon>Streptophyta</taxon>
        <taxon>Embryophyta</taxon>
        <taxon>Tracheophyta</taxon>
        <taxon>Spermatophyta</taxon>
        <taxon>Magnoliopsida</taxon>
        <taxon>eudicotyledons</taxon>
        <taxon>Gunneridae</taxon>
        <taxon>Pentapetalae</taxon>
        <taxon>Dilleniales</taxon>
        <taxon>Dilleniaceae</taxon>
        <taxon>Dillenia</taxon>
    </lineage>
</organism>
<name>A0AAN8VBR8_9MAGN</name>